<dbReference type="HAMAP" id="MF_00002">
    <property type="entry name" value="Asp_carb_tr_reg"/>
    <property type="match status" value="1"/>
</dbReference>
<dbReference type="GO" id="GO:0006221">
    <property type="term" value="P:pyrimidine nucleotide biosynthetic process"/>
    <property type="evidence" value="ECO:0007669"/>
    <property type="project" value="UniProtKB-UniRule"/>
</dbReference>
<keyword evidence="4 7" id="KW-0479">Metal-binding</keyword>
<keyword evidence="5 7" id="KW-0862">Zinc</keyword>
<keyword evidence="11" id="KW-1185">Reference proteome</keyword>
<dbReference type="InterPro" id="IPR036793">
    <property type="entry name" value="Asp_carbatrfase_reg_N_sf"/>
</dbReference>
<dbReference type="NCBIfam" id="TIGR00240">
    <property type="entry name" value="ATCase_reg"/>
    <property type="match status" value="1"/>
</dbReference>
<dbReference type="eggNOG" id="arCOG04229">
    <property type="taxonomic scope" value="Archaea"/>
</dbReference>
<dbReference type="InterPro" id="IPR020545">
    <property type="entry name" value="Asp_carbamoyltransf_reg_N"/>
</dbReference>
<feature type="binding site" evidence="7">
    <location>
        <position position="113"/>
    </location>
    <ligand>
        <name>Zn(2+)</name>
        <dbReference type="ChEBI" id="CHEBI:29105"/>
    </ligand>
</feature>
<feature type="domain" description="Aspartate carbamoyltransferase regulatory subunit N-terminal" evidence="8">
    <location>
        <begin position="6"/>
        <end position="97"/>
    </location>
</feature>
<comment type="cofactor">
    <cofactor evidence="7">
        <name>Zn(2+)</name>
        <dbReference type="ChEBI" id="CHEBI:29105"/>
    </cofactor>
    <text evidence="7">Binds 1 zinc ion per subunit.</text>
</comment>
<comment type="function">
    <text evidence="1 7">Involved in allosteric regulation of aspartate carbamoyltransferase.</text>
</comment>
<dbReference type="GO" id="GO:0009347">
    <property type="term" value="C:aspartate carbamoyltransferase complex"/>
    <property type="evidence" value="ECO:0007669"/>
    <property type="project" value="InterPro"/>
</dbReference>
<keyword evidence="6 7" id="KW-0665">Pyrimidine biosynthesis</keyword>
<reference evidence="10 11" key="2">
    <citation type="journal article" date="2011" name="Stand. Genomic Sci.">
        <title>Complete genome sequence of Staphylothermus hellenicus P8.</title>
        <authorList>
            <person name="Anderson I."/>
            <person name="Wirth R."/>
            <person name="Lucas S."/>
            <person name="Copeland A."/>
            <person name="Lapidus A."/>
            <person name="Cheng J.F."/>
            <person name="Goodwin L."/>
            <person name="Pitluck S."/>
            <person name="Davenport K."/>
            <person name="Detter J.C."/>
            <person name="Han C."/>
            <person name="Tapia R."/>
            <person name="Land M."/>
            <person name="Hauser L."/>
            <person name="Pati A."/>
            <person name="Mikhailova N."/>
            <person name="Woyke T."/>
            <person name="Klenk H.P."/>
            <person name="Kyrpides N."/>
            <person name="Ivanova N."/>
        </authorList>
    </citation>
    <scope>NUCLEOTIDE SEQUENCE [LARGE SCALE GENOMIC DNA]</scope>
    <source>
        <strain evidence="11">DSM 12710 / JCM 10830 / BK20S6-10-b1 / P8</strain>
    </source>
</reference>
<evidence type="ECO:0000256" key="3">
    <source>
        <dbReference type="ARBA" id="ARBA00021764"/>
    </source>
</evidence>
<dbReference type="InterPro" id="IPR036792">
    <property type="entry name" value="Asp_carbatrfase_reg_C_sf"/>
</dbReference>
<dbReference type="GO" id="GO:0046872">
    <property type="term" value="F:metal ion binding"/>
    <property type="evidence" value="ECO:0007669"/>
    <property type="project" value="UniProtKB-KW"/>
</dbReference>
<dbReference type="GO" id="GO:0006207">
    <property type="term" value="P:'de novo' pyrimidine nucleobase biosynthetic process"/>
    <property type="evidence" value="ECO:0007669"/>
    <property type="project" value="InterPro"/>
</dbReference>
<evidence type="ECO:0000259" key="8">
    <source>
        <dbReference type="Pfam" id="PF01948"/>
    </source>
</evidence>
<protein>
    <recommendedName>
        <fullName evidence="3 7">Aspartate carbamoyltransferase regulatory chain</fullName>
    </recommendedName>
</protein>
<dbReference type="Gene3D" id="3.30.70.140">
    <property type="entry name" value="Aspartate carbamoyltransferase regulatory subunit, N-terminal domain"/>
    <property type="match status" value="1"/>
</dbReference>
<organism evidence="10 11">
    <name type="scientific">Staphylothermus hellenicus (strain DSM 12710 / JCM 10830 / BK20S6-10-b1 / P8)</name>
    <dbReference type="NCBI Taxonomy" id="591019"/>
    <lineage>
        <taxon>Archaea</taxon>
        <taxon>Thermoproteota</taxon>
        <taxon>Thermoprotei</taxon>
        <taxon>Desulfurococcales</taxon>
        <taxon>Desulfurococcaceae</taxon>
        <taxon>Staphylothermus</taxon>
    </lineage>
</organism>
<evidence type="ECO:0000259" key="9">
    <source>
        <dbReference type="Pfam" id="PF02748"/>
    </source>
</evidence>
<evidence type="ECO:0000313" key="11">
    <source>
        <dbReference type="Proteomes" id="UP000002573"/>
    </source>
</evidence>
<dbReference type="GeneID" id="9233505"/>
<feature type="domain" description="Aspartate carbamoyltransferase regulatory subunit C-terminal" evidence="9">
    <location>
        <begin position="102"/>
        <end position="150"/>
    </location>
</feature>
<dbReference type="OrthoDB" id="7000at2157"/>
<reference evidence="11" key="1">
    <citation type="submission" date="2010-05" db="EMBL/GenBank/DDBJ databases">
        <title>Complete sequence of Staphylothermus hellenicus DSM 12710.</title>
        <authorList>
            <consortium name="US DOE Joint Genome Institute"/>
            <person name="Lucas S."/>
            <person name="Copeland A."/>
            <person name="Lapidus A."/>
            <person name="Cheng J.-F."/>
            <person name="Bruce D."/>
            <person name="Goodwin L."/>
            <person name="Pitluck S."/>
            <person name="Davenport K."/>
            <person name="Detter J.C."/>
            <person name="Han C."/>
            <person name="Tapia R."/>
            <person name="Larimer F."/>
            <person name="Land M."/>
            <person name="Hauser L."/>
            <person name="Kyrpides N."/>
            <person name="Mikhailova N."/>
            <person name="Anderson I.J."/>
            <person name="Woyke T."/>
        </authorList>
    </citation>
    <scope>NUCLEOTIDE SEQUENCE [LARGE SCALE GENOMIC DNA]</scope>
    <source>
        <strain evidence="11">DSM 12710 / JCM 10830 / BK20S6-10-b1 / P8</strain>
    </source>
</reference>
<dbReference type="SUPFAM" id="SSF54893">
    <property type="entry name" value="Aspartate carbamoyltransferase, Regulatory-chain, N-terminal domain"/>
    <property type="match status" value="1"/>
</dbReference>
<dbReference type="AlphaFoldDB" id="D7DB10"/>
<dbReference type="HOGENOM" id="CLU_128576_0_0_2"/>
<dbReference type="Proteomes" id="UP000002573">
    <property type="component" value="Chromosome"/>
</dbReference>
<feature type="binding site" evidence="7">
    <location>
        <position position="138"/>
    </location>
    <ligand>
        <name>Zn(2+)</name>
        <dbReference type="ChEBI" id="CHEBI:29105"/>
    </ligand>
</feature>
<dbReference type="KEGG" id="shc:Shell_0216"/>
<accession>D7DB10</accession>
<evidence type="ECO:0000313" key="10">
    <source>
        <dbReference type="EMBL" id="ADI31357.1"/>
    </source>
</evidence>
<dbReference type="InterPro" id="IPR002801">
    <property type="entry name" value="Asp_carbamoylTrfase_reg"/>
</dbReference>
<evidence type="ECO:0000256" key="7">
    <source>
        <dbReference type="HAMAP-Rule" id="MF_00002"/>
    </source>
</evidence>
<dbReference type="RefSeq" id="WP_013142555.1">
    <property type="nucleotide sequence ID" value="NC_014205.1"/>
</dbReference>
<feature type="binding site" evidence="7">
    <location>
        <position position="108"/>
    </location>
    <ligand>
        <name>Zn(2+)</name>
        <dbReference type="ChEBI" id="CHEBI:29105"/>
    </ligand>
</feature>
<evidence type="ECO:0000256" key="1">
    <source>
        <dbReference type="ARBA" id="ARBA00002565"/>
    </source>
</evidence>
<dbReference type="EMBL" id="CP002051">
    <property type="protein sequence ID" value="ADI31357.1"/>
    <property type="molecule type" value="Genomic_DNA"/>
</dbReference>
<feature type="binding site" evidence="7">
    <location>
        <position position="141"/>
    </location>
    <ligand>
        <name>Zn(2+)</name>
        <dbReference type="ChEBI" id="CHEBI:29105"/>
    </ligand>
</feature>
<dbReference type="Pfam" id="PF01948">
    <property type="entry name" value="PyrI"/>
    <property type="match status" value="1"/>
</dbReference>
<name>D7DB10_STAHD</name>
<comment type="subunit">
    <text evidence="7">Contains catalytic and regulatory chains.</text>
</comment>
<dbReference type="PANTHER" id="PTHR35805:SF1">
    <property type="entry name" value="ASPARTATE CARBAMOYLTRANSFERASE REGULATORY CHAIN"/>
    <property type="match status" value="1"/>
</dbReference>
<proteinExistence type="inferred from homology"/>
<dbReference type="Gene3D" id="2.30.30.20">
    <property type="entry name" value="Aspartate carbamoyltransferase regulatory subunit, C-terminal domain"/>
    <property type="match status" value="1"/>
</dbReference>
<evidence type="ECO:0000256" key="4">
    <source>
        <dbReference type="ARBA" id="ARBA00022723"/>
    </source>
</evidence>
<gene>
    <name evidence="7" type="primary">pyrI</name>
    <name evidence="10" type="ordered locus">Shell_0216</name>
</gene>
<keyword evidence="10" id="KW-0808">Transferase</keyword>
<dbReference type="PANTHER" id="PTHR35805">
    <property type="entry name" value="ASPARTATE CARBAMOYLTRANSFERASE REGULATORY CHAIN"/>
    <property type="match status" value="1"/>
</dbReference>
<dbReference type="GO" id="GO:0016740">
    <property type="term" value="F:transferase activity"/>
    <property type="evidence" value="ECO:0007669"/>
    <property type="project" value="UniProtKB-KW"/>
</dbReference>
<dbReference type="InterPro" id="IPR020542">
    <property type="entry name" value="Asp_carbamoyltrfase_reg_C"/>
</dbReference>
<dbReference type="Pfam" id="PF02748">
    <property type="entry name" value="PyrI_C"/>
    <property type="match status" value="1"/>
</dbReference>
<evidence type="ECO:0000256" key="5">
    <source>
        <dbReference type="ARBA" id="ARBA00022833"/>
    </source>
</evidence>
<dbReference type="SUPFAM" id="SSF57825">
    <property type="entry name" value="Aspartate carbamoyltransferase, Regulatory-chain, C-terminal domain"/>
    <property type="match status" value="1"/>
</dbReference>
<evidence type="ECO:0000256" key="6">
    <source>
        <dbReference type="ARBA" id="ARBA00022975"/>
    </source>
</evidence>
<dbReference type="STRING" id="591019.Shell_0216"/>
<sequence>MEEKLVVTKIRNGIVIDHIPAGKALKVLKVLGITGSEGLRVALVMNVESRKLGRKDIVKIEEKYLSMKELSLIALIAPTATINIIKEYKVVEKQKVKPPSIVKGLIKCPNPTCISRKKNEPIKSLFKLKSTNPIMLECQYCGYVLRGDEIEDYIET</sequence>
<comment type="similarity">
    <text evidence="2 7">Belongs to the PyrI family.</text>
</comment>
<evidence type="ECO:0000256" key="2">
    <source>
        <dbReference type="ARBA" id="ARBA00010498"/>
    </source>
</evidence>